<accession>A0A5J5AV22</accession>
<dbReference type="AlphaFoldDB" id="A0A5J5AV22"/>
<organism evidence="1 2">
    <name type="scientific">Nyssa sinensis</name>
    <dbReference type="NCBI Taxonomy" id="561372"/>
    <lineage>
        <taxon>Eukaryota</taxon>
        <taxon>Viridiplantae</taxon>
        <taxon>Streptophyta</taxon>
        <taxon>Embryophyta</taxon>
        <taxon>Tracheophyta</taxon>
        <taxon>Spermatophyta</taxon>
        <taxon>Magnoliopsida</taxon>
        <taxon>eudicotyledons</taxon>
        <taxon>Gunneridae</taxon>
        <taxon>Pentapetalae</taxon>
        <taxon>asterids</taxon>
        <taxon>Cornales</taxon>
        <taxon>Nyssaceae</taxon>
        <taxon>Nyssa</taxon>
    </lineage>
</organism>
<dbReference type="OrthoDB" id="1938127at2759"/>
<dbReference type="PANTHER" id="PTHR47491">
    <property type="entry name" value="CAP-GLY DOMAIN LINKER"/>
    <property type="match status" value="1"/>
</dbReference>
<evidence type="ECO:0000313" key="2">
    <source>
        <dbReference type="Proteomes" id="UP000325577"/>
    </source>
</evidence>
<dbReference type="Proteomes" id="UP000325577">
    <property type="component" value="Linkage Group LG18"/>
</dbReference>
<reference evidence="1 2" key="1">
    <citation type="submission" date="2019-09" db="EMBL/GenBank/DDBJ databases">
        <title>A chromosome-level genome assembly of the Chinese tupelo Nyssa sinensis.</title>
        <authorList>
            <person name="Yang X."/>
            <person name="Kang M."/>
            <person name="Yang Y."/>
            <person name="Xiong H."/>
            <person name="Wang M."/>
            <person name="Zhang Z."/>
            <person name="Wang Z."/>
            <person name="Wu H."/>
            <person name="Ma T."/>
            <person name="Liu J."/>
            <person name="Xi Z."/>
        </authorList>
    </citation>
    <scope>NUCLEOTIDE SEQUENCE [LARGE SCALE GENOMIC DNA]</scope>
    <source>
        <strain evidence="1">J267</strain>
        <tissue evidence="1">Leaf</tissue>
    </source>
</reference>
<protein>
    <submittedName>
        <fullName evidence="1">Uncharacterized protein</fullName>
    </submittedName>
</protein>
<proteinExistence type="predicted"/>
<evidence type="ECO:0000313" key="1">
    <source>
        <dbReference type="EMBL" id="KAA8534299.1"/>
    </source>
</evidence>
<dbReference type="EMBL" id="CM018041">
    <property type="protein sequence ID" value="KAA8534299.1"/>
    <property type="molecule type" value="Genomic_DNA"/>
</dbReference>
<sequence>MSSVLHEKSNLVALEPHSHCLEDELCQLNNPSLEGVIRSELEAETLLTSLLREKLYSKELDAEHLQAELAAAVRDLELQMIKKDENIIPVQNDLQECTKELTIMRGMLPKVSEERDLIWEEVKQYREKNILLNSEVSVLKKKIEALDEDILLKEGQITILKDTLGKPFDLHASPDSMREFLLE</sequence>
<dbReference type="PANTHER" id="PTHR47491:SF5">
    <property type="entry name" value="CAP-GLY DOMAIN LINKER"/>
    <property type="match status" value="1"/>
</dbReference>
<gene>
    <name evidence="1" type="ORF">F0562_031816</name>
</gene>
<name>A0A5J5AV22_9ASTE</name>
<keyword evidence="2" id="KW-1185">Reference proteome</keyword>